<evidence type="ECO:0000259" key="6">
    <source>
        <dbReference type="PROSITE" id="PS50043"/>
    </source>
</evidence>
<evidence type="ECO:0000256" key="5">
    <source>
        <dbReference type="PROSITE-ProRule" id="PRU00169"/>
    </source>
</evidence>
<dbReference type="PANTHER" id="PTHR43214">
    <property type="entry name" value="TWO-COMPONENT RESPONSE REGULATOR"/>
    <property type="match status" value="1"/>
</dbReference>
<dbReference type="Pfam" id="PF00196">
    <property type="entry name" value="GerE"/>
    <property type="match status" value="1"/>
</dbReference>
<dbReference type="SUPFAM" id="SSF46894">
    <property type="entry name" value="C-terminal effector domain of the bipartite response regulators"/>
    <property type="match status" value="1"/>
</dbReference>
<keyword evidence="1 5" id="KW-0597">Phosphoprotein</keyword>
<keyword evidence="3" id="KW-0238">DNA-binding</keyword>
<name>A0ABZ1CAX6_9BACT</name>
<evidence type="ECO:0000313" key="8">
    <source>
        <dbReference type="EMBL" id="WRQ87744.1"/>
    </source>
</evidence>
<dbReference type="InterPro" id="IPR058245">
    <property type="entry name" value="NreC/VraR/RcsB-like_REC"/>
</dbReference>
<keyword evidence="2" id="KW-0805">Transcription regulation</keyword>
<dbReference type="PROSITE" id="PS50043">
    <property type="entry name" value="HTH_LUXR_2"/>
    <property type="match status" value="1"/>
</dbReference>
<evidence type="ECO:0000256" key="4">
    <source>
        <dbReference type="ARBA" id="ARBA00023163"/>
    </source>
</evidence>
<accession>A0ABZ1CAX6</accession>
<dbReference type="InterPro" id="IPR001789">
    <property type="entry name" value="Sig_transdc_resp-reg_receiver"/>
</dbReference>
<sequence length="226" mass="24052">MPPDADDVTPAASSAPAPLRAIVVEDEAMIRQMVGMAISRQAQFQLVGEAATAAEARRLFQQHEPAVMICDVGLPDQSGLDLARDLLQAHPGLRILAVTARRDGAAVRAALDSGILGFVSKGEPYDILVTALEQIAAGLPFYSPEALALLRGGLSTDAEAVGLLTAREKEVVAESARGFTVKEISHRLGISENTVKTHRKNVLQKLDLHDVVSLTHFAVRHGLVSV</sequence>
<keyword evidence="4" id="KW-0804">Transcription</keyword>
<feature type="domain" description="Response regulatory" evidence="7">
    <location>
        <begin position="20"/>
        <end position="136"/>
    </location>
</feature>
<feature type="domain" description="HTH luxR-type" evidence="6">
    <location>
        <begin position="157"/>
        <end position="222"/>
    </location>
</feature>
<evidence type="ECO:0000259" key="7">
    <source>
        <dbReference type="PROSITE" id="PS50110"/>
    </source>
</evidence>
<evidence type="ECO:0000256" key="2">
    <source>
        <dbReference type="ARBA" id="ARBA00023015"/>
    </source>
</evidence>
<reference evidence="8 9" key="2">
    <citation type="submission" date="2023-12" db="EMBL/GenBank/DDBJ databases">
        <title>Description of an unclassified Opitutus bacterium of Verrucomicrobiota.</title>
        <authorList>
            <person name="Zhang D.-F."/>
        </authorList>
    </citation>
    <scope>NUCLEOTIDE SEQUENCE [LARGE SCALE GENOMIC DNA]</scope>
    <source>
        <strain evidence="8 9">WL0086</strain>
    </source>
</reference>
<dbReference type="Gene3D" id="3.40.50.2300">
    <property type="match status" value="1"/>
</dbReference>
<dbReference type="CDD" id="cd17535">
    <property type="entry name" value="REC_NarL-like"/>
    <property type="match status" value="1"/>
</dbReference>
<dbReference type="InterPro" id="IPR039420">
    <property type="entry name" value="WalR-like"/>
</dbReference>
<organism evidence="8 9">
    <name type="scientific">Actomonas aquatica</name>
    <dbReference type="NCBI Taxonomy" id="2866162"/>
    <lineage>
        <taxon>Bacteria</taxon>
        <taxon>Pseudomonadati</taxon>
        <taxon>Verrucomicrobiota</taxon>
        <taxon>Opitutia</taxon>
        <taxon>Opitutales</taxon>
        <taxon>Opitutaceae</taxon>
        <taxon>Actomonas</taxon>
    </lineage>
</organism>
<dbReference type="PROSITE" id="PS00622">
    <property type="entry name" value="HTH_LUXR_1"/>
    <property type="match status" value="1"/>
</dbReference>
<dbReference type="Pfam" id="PF00072">
    <property type="entry name" value="Response_reg"/>
    <property type="match status" value="1"/>
</dbReference>
<dbReference type="EMBL" id="CP139781">
    <property type="protein sequence ID" value="WRQ87744.1"/>
    <property type="molecule type" value="Genomic_DNA"/>
</dbReference>
<protein>
    <submittedName>
        <fullName evidence="8">Response regulator transcription factor</fullName>
    </submittedName>
</protein>
<evidence type="ECO:0000256" key="3">
    <source>
        <dbReference type="ARBA" id="ARBA00023125"/>
    </source>
</evidence>
<proteinExistence type="predicted"/>
<gene>
    <name evidence="8" type="ORF">K1X11_023275</name>
</gene>
<reference evidence="8 9" key="1">
    <citation type="submission" date="2021-08" db="EMBL/GenBank/DDBJ databases">
        <authorList>
            <person name="Zhang D."/>
            <person name="Zhang A."/>
            <person name="Wang L."/>
        </authorList>
    </citation>
    <scope>NUCLEOTIDE SEQUENCE [LARGE SCALE GENOMIC DNA]</scope>
    <source>
        <strain evidence="8 9">WL0086</strain>
    </source>
</reference>
<dbReference type="InterPro" id="IPR000792">
    <property type="entry name" value="Tscrpt_reg_LuxR_C"/>
</dbReference>
<dbReference type="PANTHER" id="PTHR43214:SF41">
    <property type="entry name" value="NITRATE_NITRITE RESPONSE REGULATOR PROTEIN NARP"/>
    <property type="match status" value="1"/>
</dbReference>
<dbReference type="InterPro" id="IPR011006">
    <property type="entry name" value="CheY-like_superfamily"/>
</dbReference>
<dbReference type="CDD" id="cd06170">
    <property type="entry name" value="LuxR_C_like"/>
    <property type="match status" value="1"/>
</dbReference>
<feature type="modified residue" description="4-aspartylphosphate" evidence="5">
    <location>
        <position position="71"/>
    </location>
</feature>
<evidence type="ECO:0000313" key="9">
    <source>
        <dbReference type="Proteomes" id="UP000738431"/>
    </source>
</evidence>
<dbReference type="SMART" id="SM00421">
    <property type="entry name" value="HTH_LUXR"/>
    <property type="match status" value="1"/>
</dbReference>
<dbReference type="SUPFAM" id="SSF52172">
    <property type="entry name" value="CheY-like"/>
    <property type="match status" value="1"/>
</dbReference>
<dbReference type="PROSITE" id="PS50110">
    <property type="entry name" value="RESPONSE_REGULATORY"/>
    <property type="match status" value="1"/>
</dbReference>
<dbReference type="Proteomes" id="UP000738431">
    <property type="component" value="Chromosome"/>
</dbReference>
<dbReference type="SMART" id="SM00448">
    <property type="entry name" value="REC"/>
    <property type="match status" value="1"/>
</dbReference>
<evidence type="ECO:0000256" key="1">
    <source>
        <dbReference type="ARBA" id="ARBA00022553"/>
    </source>
</evidence>
<dbReference type="RefSeq" id="WP_221030099.1">
    <property type="nucleotide sequence ID" value="NZ_CP139781.1"/>
</dbReference>
<dbReference type="PRINTS" id="PR00038">
    <property type="entry name" value="HTHLUXR"/>
</dbReference>
<keyword evidence="9" id="KW-1185">Reference proteome</keyword>
<dbReference type="InterPro" id="IPR016032">
    <property type="entry name" value="Sig_transdc_resp-reg_C-effctor"/>
</dbReference>